<accession>A0A5B8Y116</accession>
<dbReference type="InterPro" id="IPR036909">
    <property type="entry name" value="Cyt_c-like_dom_sf"/>
</dbReference>
<reference evidence="6 7" key="1">
    <citation type="submission" date="2019-08" db="EMBL/GenBank/DDBJ databases">
        <authorList>
            <person name="Liang Q."/>
        </authorList>
    </citation>
    <scope>NUCLEOTIDE SEQUENCE [LARGE SCALE GENOMIC DNA]</scope>
    <source>
        <strain evidence="6 7">V1718</strain>
    </source>
</reference>
<dbReference type="CDD" id="cd20779">
    <property type="entry name" value="8prop_hemeD1_NirS"/>
    <property type="match status" value="1"/>
</dbReference>
<keyword evidence="3 4" id="KW-0408">Iron</keyword>
<feature type="domain" description="Cytochrome c" evidence="5">
    <location>
        <begin position="47"/>
        <end position="130"/>
    </location>
</feature>
<keyword evidence="1 4" id="KW-0349">Heme</keyword>
<dbReference type="RefSeq" id="WP_146963358.1">
    <property type="nucleotide sequence ID" value="NZ_CP042467.1"/>
</dbReference>
<evidence type="ECO:0000313" key="6">
    <source>
        <dbReference type="EMBL" id="QED30033.1"/>
    </source>
</evidence>
<evidence type="ECO:0000259" key="5">
    <source>
        <dbReference type="PROSITE" id="PS51007"/>
    </source>
</evidence>
<dbReference type="InterPro" id="IPR003143">
    <property type="entry name" value="Cyt_cd1_C_sf"/>
</dbReference>
<dbReference type="InterPro" id="IPR011048">
    <property type="entry name" value="Haem_d1_sf"/>
</dbReference>
<protein>
    <submittedName>
        <fullName evidence="6">Nitrite reductase</fullName>
    </submittedName>
</protein>
<keyword evidence="2 4" id="KW-0479">Metal-binding</keyword>
<gene>
    <name evidence="6" type="ORF">FRD01_22920</name>
</gene>
<dbReference type="PANTHER" id="PTHR47197:SF3">
    <property type="entry name" value="DIHYDRO-HEME D1 DEHYDROGENASE"/>
    <property type="match status" value="1"/>
</dbReference>
<evidence type="ECO:0000256" key="2">
    <source>
        <dbReference type="ARBA" id="ARBA00022723"/>
    </source>
</evidence>
<dbReference type="GO" id="GO:0020037">
    <property type="term" value="F:heme binding"/>
    <property type="evidence" value="ECO:0007669"/>
    <property type="project" value="InterPro"/>
</dbReference>
<dbReference type="AlphaFoldDB" id="A0A5B8Y116"/>
<dbReference type="Pfam" id="PF13442">
    <property type="entry name" value="Cytochrome_CBB3"/>
    <property type="match status" value="1"/>
</dbReference>
<dbReference type="InterPro" id="IPR051200">
    <property type="entry name" value="Host-pathogen_enzymatic-act"/>
</dbReference>
<proteinExistence type="predicted"/>
<evidence type="ECO:0000256" key="1">
    <source>
        <dbReference type="ARBA" id="ARBA00022617"/>
    </source>
</evidence>
<sequence length="556" mass="61077">MRPYVLIILAGLLAISCKDNRRPAQKEEPAAVAPAAEEPVEITVSDAEMKQASAIYFDKCAGCHGTTRHGATGPSLLPDGDGKAPATKALGMAGLKVFIENGTAGGMPEWKGILTPEEIDLMARFLQVDPPEPPPFEMADVKATWELKVPVADRPTKPQHNRNINGYMGVIMRDAGKVAIIDGDTHEQIVVLETGFAVHILRPSASSRYIYSIGRDGRITMIDTYYDVPKVVAEVRASLDARSVDVSKYKGDKGDFYDKYLIAGGYNPSHFVIFDAQTLEPLSLTKTSGNACCGDKEFVKEARVAAIVASHTDPIWVVNVKETGMVWLVDYTDPRNPKSTQIPTERFLHDGGWDASGKYFLVAANSNNKIVVIDVPNQRLEKIVEVGRTPHPGRGANVKDPKLGNLWATSHLGDNTIQFIKTDPGEGQWTVVKKMEMPGEGGGSLFVKTHPKSKHFYADRTMNPDASLNSAIYVFDLETFTFKKKLEAPQGVDGRAVHIEFNQDGDEAWVSYFMGEKSALVVYDDATLEVKKVIQGDWVQNPTGKFNVYNTVNDIY</sequence>
<dbReference type="Gene3D" id="2.140.10.20">
    <property type="entry name" value="C-terminal (heme d1) domain of cytochrome cd1-nitrite reductase"/>
    <property type="match status" value="1"/>
</dbReference>
<dbReference type="SUPFAM" id="SSF46626">
    <property type="entry name" value="Cytochrome c"/>
    <property type="match status" value="1"/>
</dbReference>
<dbReference type="Pfam" id="PF02239">
    <property type="entry name" value="Cytochrom_D1"/>
    <property type="match status" value="1"/>
</dbReference>
<evidence type="ECO:0000256" key="3">
    <source>
        <dbReference type="ARBA" id="ARBA00023004"/>
    </source>
</evidence>
<dbReference type="InterPro" id="IPR009056">
    <property type="entry name" value="Cyt_c-like_dom"/>
</dbReference>
<name>A0A5B8Y116_9DELT</name>
<organism evidence="6 7">
    <name type="scientific">Microvenator marinus</name>
    <dbReference type="NCBI Taxonomy" id="2600177"/>
    <lineage>
        <taxon>Bacteria</taxon>
        <taxon>Deltaproteobacteria</taxon>
        <taxon>Bradymonadales</taxon>
        <taxon>Microvenatoraceae</taxon>
        <taxon>Microvenator</taxon>
    </lineage>
</organism>
<dbReference type="KEGG" id="bbae:FRD01_22920"/>
<dbReference type="SUPFAM" id="SSF51004">
    <property type="entry name" value="C-terminal (heme d1) domain of cytochrome cd1-nitrite reductase"/>
    <property type="match status" value="1"/>
</dbReference>
<dbReference type="GO" id="GO:0046872">
    <property type="term" value="F:metal ion binding"/>
    <property type="evidence" value="ECO:0007669"/>
    <property type="project" value="UniProtKB-KW"/>
</dbReference>
<dbReference type="Gene3D" id="1.10.760.10">
    <property type="entry name" value="Cytochrome c-like domain"/>
    <property type="match status" value="1"/>
</dbReference>
<evidence type="ECO:0000313" key="7">
    <source>
        <dbReference type="Proteomes" id="UP000321595"/>
    </source>
</evidence>
<dbReference type="PROSITE" id="PS51257">
    <property type="entry name" value="PROKAR_LIPOPROTEIN"/>
    <property type="match status" value="1"/>
</dbReference>
<dbReference type="PANTHER" id="PTHR47197">
    <property type="entry name" value="PROTEIN NIRF"/>
    <property type="match status" value="1"/>
</dbReference>
<dbReference type="PROSITE" id="PS51007">
    <property type="entry name" value="CYTC"/>
    <property type="match status" value="1"/>
</dbReference>
<dbReference type="OrthoDB" id="5290932at2"/>
<dbReference type="EMBL" id="CP042467">
    <property type="protein sequence ID" value="QED30033.1"/>
    <property type="molecule type" value="Genomic_DNA"/>
</dbReference>
<keyword evidence="7" id="KW-1185">Reference proteome</keyword>
<dbReference type="Proteomes" id="UP000321595">
    <property type="component" value="Chromosome"/>
</dbReference>
<evidence type="ECO:0000256" key="4">
    <source>
        <dbReference type="PROSITE-ProRule" id="PRU00433"/>
    </source>
</evidence>
<dbReference type="GO" id="GO:0009055">
    <property type="term" value="F:electron transfer activity"/>
    <property type="evidence" value="ECO:0007669"/>
    <property type="project" value="InterPro"/>
</dbReference>